<proteinExistence type="inferred from homology"/>
<evidence type="ECO:0000259" key="8">
    <source>
        <dbReference type="Pfam" id="PF01432"/>
    </source>
</evidence>
<dbReference type="AlphaFoldDB" id="A0A379AAF4"/>
<accession>A0A379AAF4</accession>
<evidence type="ECO:0000256" key="1">
    <source>
        <dbReference type="ARBA" id="ARBA00006040"/>
    </source>
</evidence>
<dbReference type="GO" id="GO:0004222">
    <property type="term" value="F:metalloendopeptidase activity"/>
    <property type="evidence" value="ECO:0007669"/>
    <property type="project" value="UniProtKB-EC"/>
</dbReference>
<keyword evidence="5 7" id="KW-0862">Zinc</keyword>
<dbReference type="Gene3D" id="1.10.1370.10">
    <property type="entry name" value="Neurolysin, domain 3"/>
    <property type="match status" value="1"/>
</dbReference>
<keyword evidence="4 7" id="KW-0378">Hydrolase</keyword>
<feature type="domain" description="Peptidase M3A/M3B catalytic" evidence="8">
    <location>
        <begin position="8"/>
        <end position="340"/>
    </location>
</feature>
<comment type="cofactor">
    <cofactor evidence="7">
        <name>Zn(2+)</name>
        <dbReference type="ChEBI" id="CHEBI:29105"/>
    </cofactor>
    <text evidence="7">Binds 1 zinc ion.</text>
</comment>
<dbReference type="FunFam" id="3.40.390.10:FF:000009">
    <property type="entry name" value="Oligopeptidase A"/>
    <property type="match status" value="1"/>
</dbReference>
<evidence type="ECO:0000313" key="10">
    <source>
        <dbReference type="Proteomes" id="UP000254640"/>
    </source>
</evidence>
<dbReference type="EMBL" id="UGSO01000001">
    <property type="protein sequence ID" value="SUB14522.1"/>
    <property type="molecule type" value="Genomic_DNA"/>
</dbReference>
<evidence type="ECO:0000256" key="5">
    <source>
        <dbReference type="ARBA" id="ARBA00022833"/>
    </source>
</evidence>
<dbReference type="GO" id="GO:0006508">
    <property type="term" value="P:proteolysis"/>
    <property type="evidence" value="ECO:0007669"/>
    <property type="project" value="UniProtKB-KW"/>
</dbReference>
<name>A0A379AAF4_ENTAG</name>
<dbReference type="Pfam" id="PF01432">
    <property type="entry name" value="Peptidase_M3"/>
    <property type="match status" value="1"/>
</dbReference>
<dbReference type="InterPro" id="IPR024077">
    <property type="entry name" value="Neurolysin/TOP_dom2"/>
</dbReference>
<keyword evidence="10" id="KW-1185">Reference proteome</keyword>
<evidence type="ECO:0000256" key="6">
    <source>
        <dbReference type="ARBA" id="ARBA00023049"/>
    </source>
</evidence>
<dbReference type="GO" id="GO:0005829">
    <property type="term" value="C:cytosol"/>
    <property type="evidence" value="ECO:0007669"/>
    <property type="project" value="UniProtKB-ARBA"/>
</dbReference>
<protein>
    <submittedName>
        <fullName evidence="9">Oligopeptidase A</fullName>
        <ecNumber evidence="9">3.4.24.70</ecNumber>
    </submittedName>
</protein>
<organism evidence="9 10">
    <name type="scientific">Enterobacter agglomerans</name>
    <name type="common">Erwinia herbicola</name>
    <name type="synonym">Pantoea agglomerans</name>
    <dbReference type="NCBI Taxonomy" id="549"/>
    <lineage>
        <taxon>Bacteria</taxon>
        <taxon>Pseudomonadati</taxon>
        <taxon>Pseudomonadota</taxon>
        <taxon>Gammaproteobacteria</taxon>
        <taxon>Enterobacterales</taxon>
        <taxon>Erwiniaceae</taxon>
        <taxon>Pantoea</taxon>
        <taxon>Pantoea agglomerans group</taxon>
    </lineage>
</organism>
<evidence type="ECO:0000313" key="9">
    <source>
        <dbReference type="EMBL" id="SUB14522.1"/>
    </source>
</evidence>
<dbReference type="EC" id="3.4.24.70" evidence="9"/>
<dbReference type="Gene3D" id="3.40.390.10">
    <property type="entry name" value="Collagenase (Catalytic Domain)"/>
    <property type="match status" value="1"/>
</dbReference>
<dbReference type="PANTHER" id="PTHR43660">
    <property type="entry name" value="DIPEPTIDYL CARBOXYPEPTIDASE"/>
    <property type="match status" value="1"/>
</dbReference>
<evidence type="ECO:0000256" key="4">
    <source>
        <dbReference type="ARBA" id="ARBA00022801"/>
    </source>
</evidence>
<evidence type="ECO:0000256" key="3">
    <source>
        <dbReference type="ARBA" id="ARBA00022723"/>
    </source>
</evidence>
<dbReference type="PANTHER" id="PTHR43660:SF1">
    <property type="entry name" value="DIPEPTIDYL CARBOXYPEPTIDASE"/>
    <property type="match status" value="1"/>
</dbReference>
<keyword evidence="3 7" id="KW-0479">Metal-binding</keyword>
<dbReference type="CDD" id="cd06456">
    <property type="entry name" value="M3A_DCP"/>
    <property type="match status" value="1"/>
</dbReference>
<dbReference type="InterPro" id="IPR024079">
    <property type="entry name" value="MetalloPept_cat_dom_sf"/>
</dbReference>
<evidence type="ECO:0000256" key="2">
    <source>
        <dbReference type="ARBA" id="ARBA00022670"/>
    </source>
</evidence>
<dbReference type="InterPro" id="IPR001567">
    <property type="entry name" value="Pept_M3A_M3B_dom"/>
</dbReference>
<dbReference type="Proteomes" id="UP000254640">
    <property type="component" value="Unassembled WGS sequence"/>
</dbReference>
<sequence>MKSRSSISYTISDEQLRPYFPEERAVAGLFEVVKRIYGITAKQRNDVEVYHPDVKFFDLFDETGELRGSFYLDLYAREHKRGGAWMDDCVGQMRKADGSLQKPVAYLTCNFNRPVKGKPALFTHDEVITLFHEFGHGLHHMLTRIEAPGVSGISGVPWDAVELPSQFMENWCWEPDALAFISGHFESGEPLPKELLDKMLAAKNYQAALFILRQLEFGLFDFRLHTEFNPEKGAQILETLREVKSRVAVVPGPEWGRFPHAFSHIFAGGYAAGYYSYLWADVLAADAYSRFEEEGIFNRETGQSFLDNILTRGGSEEPMELFKRFRGREPKLDAMLEHYGIQG</sequence>
<dbReference type="InterPro" id="IPR034005">
    <property type="entry name" value="M3A_DCP"/>
</dbReference>
<keyword evidence="2 7" id="KW-0645">Protease</keyword>
<keyword evidence="6 7" id="KW-0482">Metalloprotease</keyword>
<evidence type="ECO:0000256" key="7">
    <source>
        <dbReference type="RuleBase" id="RU003435"/>
    </source>
</evidence>
<dbReference type="GO" id="GO:0046872">
    <property type="term" value="F:metal ion binding"/>
    <property type="evidence" value="ECO:0007669"/>
    <property type="project" value="UniProtKB-UniRule"/>
</dbReference>
<dbReference type="SUPFAM" id="SSF55486">
    <property type="entry name" value="Metalloproteases ('zincins'), catalytic domain"/>
    <property type="match status" value="1"/>
</dbReference>
<reference evidence="9 10" key="1">
    <citation type="submission" date="2018-06" db="EMBL/GenBank/DDBJ databases">
        <authorList>
            <consortium name="Pathogen Informatics"/>
            <person name="Doyle S."/>
        </authorList>
    </citation>
    <scope>NUCLEOTIDE SEQUENCE [LARGE SCALE GENOMIC DNA]</scope>
    <source>
        <strain evidence="9 10">NCTC9381</strain>
    </source>
</reference>
<dbReference type="InterPro" id="IPR045090">
    <property type="entry name" value="Pept_M3A_M3B"/>
</dbReference>
<comment type="similarity">
    <text evidence="1 7">Belongs to the peptidase M3 family.</text>
</comment>
<dbReference type="STRING" id="549.BEE12_05710"/>
<gene>
    <name evidence="9" type="primary">prlC_3</name>
    <name evidence="9" type="ORF">NCTC9381_00371</name>
</gene>